<feature type="domain" description="N-acetyltransferase" evidence="2">
    <location>
        <begin position="32"/>
        <end position="211"/>
    </location>
</feature>
<evidence type="ECO:0000313" key="4">
    <source>
        <dbReference type="Proteomes" id="UP001369815"/>
    </source>
</evidence>
<dbReference type="Gene3D" id="3.40.630.30">
    <property type="match status" value="1"/>
</dbReference>
<comment type="caution">
    <text evidence="3">The sequence shown here is derived from an EMBL/GenBank/DDBJ whole genome shotgun (WGS) entry which is preliminary data.</text>
</comment>
<keyword evidence="4" id="KW-1185">Reference proteome</keyword>
<dbReference type="SUPFAM" id="SSF55729">
    <property type="entry name" value="Acyl-CoA N-acyltransferases (Nat)"/>
    <property type="match status" value="1"/>
</dbReference>
<evidence type="ECO:0000259" key="2">
    <source>
        <dbReference type="PROSITE" id="PS51186"/>
    </source>
</evidence>
<organism evidence="3 4">
    <name type="scientific">Daldinia eschscholtzii</name>
    <dbReference type="NCBI Taxonomy" id="292717"/>
    <lineage>
        <taxon>Eukaryota</taxon>
        <taxon>Fungi</taxon>
        <taxon>Dikarya</taxon>
        <taxon>Ascomycota</taxon>
        <taxon>Pezizomycotina</taxon>
        <taxon>Sordariomycetes</taxon>
        <taxon>Xylariomycetidae</taxon>
        <taxon>Xylariales</taxon>
        <taxon>Hypoxylaceae</taxon>
        <taxon>Daldinia</taxon>
    </lineage>
</organism>
<dbReference type="InterPro" id="IPR000182">
    <property type="entry name" value="GNAT_dom"/>
</dbReference>
<sequence length="222" mass="25462">MAEPPKVRVKTRLPTRPFPPNVERKPIRTERLIIRPFTEDDLDGIYALRTQPEVMYFTAVGRIDPSKDETRTSYLARYLPPNDIRTYHNVLCLASTGEIIGTGGMPKVDLIFGWPEIAYMLKREYWGQGYATEFLRAFTEHWWTLPRSEVEIEVAADSVNGSEEVPEMLSAMADEENPGSKHVLEKAGFQEFTRWIEPDTREGVIDDITLVGFVLKSPDRKD</sequence>
<evidence type="ECO:0000256" key="1">
    <source>
        <dbReference type="SAM" id="MobiDB-lite"/>
    </source>
</evidence>
<dbReference type="PANTHER" id="PTHR43792:SF1">
    <property type="entry name" value="N-ACETYLTRANSFERASE DOMAIN-CONTAINING PROTEIN"/>
    <property type="match status" value="1"/>
</dbReference>
<dbReference type="InterPro" id="IPR016181">
    <property type="entry name" value="Acyl_CoA_acyltransferase"/>
</dbReference>
<name>A0AAX6M9W1_9PEZI</name>
<feature type="region of interest" description="Disordered" evidence="1">
    <location>
        <begin position="1"/>
        <end position="21"/>
    </location>
</feature>
<reference evidence="3 4" key="1">
    <citation type="journal article" date="2024" name="Front Chem Biol">
        <title>Unveiling the potential of Daldinia eschscholtzii MFLUCC 19-0629 through bioactivity and bioinformatics studies for enhanced sustainable agriculture production.</title>
        <authorList>
            <person name="Brooks S."/>
            <person name="Weaver J.A."/>
            <person name="Klomchit A."/>
            <person name="Alharthi S.A."/>
            <person name="Onlamun T."/>
            <person name="Nurani R."/>
            <person name="Vong T.K."/>
            <person name="Alberti F."/>
            <person name="Greco C."/>
        </authorList>
    </citation>
    <scope>NUCLEOTIDE SEQUENCE [LARGE SCALE GENOMIC DNA]</scope>
    <source>
        <strain evidence="3">MFLUCC 19-0629</strain>
    </source>
</reference>
<accession>A0AAX6M9W1</accession>
<dbReference type="Proteomes" id="UP001369815">
    <property type="component" value="Unassembled WGS sequence"/>
</dbReference>
<dbReference type="Pfam" id="PF13302">
    <property type="entry name" value="Acetyltransf_3"/>
    <property type="match status" value="1"/>
</dbReference>
<dbReference type="GO" id="GO:0016747">
    <property type="term" value="F:acyltransferase activity, transferring groups other than amino-acyl groups"/>
    <property type="evidence" value="ECO:0007669"/>
    <property type="project" value="InterPro"/>
</dbReference>
<proteinExistence type="predicted"/>
<dbReference type="InterPro" id="IPR051531">
    <property type="entry name" value="N-acetyltransferase"/>
</dbReference>
<protein>
    <recommendedName>
        <fullName evidence="2">N-acetyltransferase domain-containing protein</fullName>
    </recommendedName>
</protein>
<dbReference type="PANTHER" id="PTHR43792">
    <property type="entry name" value="GNAT FAMILY, PUTATIVE (AFU_ORTHOLOGUE AFUA_3G00765)-RELATED-RELATED"/>
    <property type="match status" value="1"/>
</dbReference>
<dbReference type="EMBL" id="JBANMG010000009">
    <property type="protein sequence ID" value="KAK6949206.1"/>
    <property type="molecule type" value="Genomic_DNA"/>
</dbReference>
<dbReference type="AlphaFoldDB" id="A0AAX6M9W1"/>
<dbReference type="PROSITE" id="PS51186">
    <property type="entry name" value="GNAT"/>
    <property type="match status" value="1"/>
</dbReference>
<gene>
    <name evidence="3" type="ORF">Daesc_009280</name>
</gene>
<evidence type="ECO:0000313" key="3">
    <source>
        <dbReference type="EMBL" id="KAK6949206.1"/>
    </source>
</evidence>